<dbReference type="InterPro" id="IPR025329">
    <property type="entry name" value="DUF4235"/>
</dbReference>
<evidence type="ECO:0000313" key="2">
    <source>
        <dbReference type="EMBL" id="SEB57873.1"/>
    </source>
</evidence>
<reference evidence="2 3" key="1">
    <citation type="submission" date="2016-10" db="EMBL/GenBank/DDBJ databases">
        <authorList>
            <person name="de Groot N.N."/>
        </authorList>
    </citation>
    <scope>NUCLEOTIDE SEQUENCE [LARGE SCALE GENOMIC DNA]</scope>
    <source>
        <strain evidence="2 3">DSM 10495</strain>
    </source>
</reference>
<protein>
    <submittedName>
        <fullName evidence="2">Uncharacterized protein</fullName>
    </submittedName>
</protein>
<dbReference type="EMBL" id="FNSN01000003">
    <property type="protein sequence ID" value="SEB57873.1"/>
    <property type="molecule type" value="Genomic_DNA"/>
</dbReference>
<dbReference type="RefSeq" id="WP_066213955.1">
    <property type="nucleotide sequence ID" value="NZ_FNSN01000003.1"/>
</dbReference>
<keyword evidence="3" id="KW-1185">Reference proteome</keyword>
<accession>A0A1H4KHJ5</accession>
<dbReference type="STRING" id="156980.SAMN04489745_0647"/>
<proteinExistence type="predicted"/>
<dbReference type="Proteomes" id="UP000182652">
    <property type="component" value="Unassembled WGS sequence"/>
</dbReference>
<gene>
    <name evidence="2" type="ORF">SAMN04489745_0647</name>
</gene>
<dbReference type="Pfam" id="PF14019">
    <property type="entry name" value="DUF4235"/>
    <property type="match status" value="1"/>
</dbReference>
<evidence type="ECO:0000313" key="3">
    <source>
        <dbReference type="Proteomes" id="UP000182652"/>
    </source>
</evidence>
<keyword evidence="1" id="KW-1133">Transmembrane helix</keyword>
<keyword evidence="1" id="KW-0472">Membrane</keyword>
<feature type="transmembrane region" description="Helical" evidence="1">
    <location>
        <begin position="50"/>
        <end position="68"/>
    </location>
</feature>
<evidence type="ECO:0000256" key="1">
    <source>
        <dbReference type="SAM" id="Phobius"/>
    </source>
</evidence>
<sequence length="86" mass="8880">MQLLFKLLGTAVSIGAGLVGSKLVNAAWEKATGNKPPQKGDDAEASLRAALSFAVISAAVSAVIQVLTNRGTQQAIAKFNKSRDVV</sequence>
<dbReference type="OrthoDB" id="3268522at2"/>
<dbReference type="AlphaFoldDB" id="A0A1H4KHJ5"/>
<keyword evidence="1" id="KW-0812">Transmembrane</keyword>
<organism evidence="2 3">
    <name type="scientific">Arthrobacter woluwensis</name>
    <dbReference type="NCBI Taxonomy" id="156980"/>
    <lineage>
        <taxon>Bacteria</taxon>
        <taxon>Bacillati</taxon>
        <taxon>Actinomycetota</taxon>
        <taxon>Actinomycetes</taxon>
        <taxon>Micrococcales</taxon>
        <taxon>Micrococcaceae</taxon>
        <taxon>Arthrobacter</taxon>
    </lineage>
</organism>
<name>A0A1H4KHJ5_9MICC</name>